<feature type="compositionally biased region" description="Basic and acidic residues" evidence="1">
    <location>
        <begin position="51"/>
        <end position="68"/>
    </location>
</feature>
<organism evidence="3 4">
    <name type="scientific">Falsiroseomonas frigidaquae</name>
    <dbReference type="NCBI Taxonomy" id="487318"/>
    <lineage>
        <taxon>Bacteria</taxon>
        <taxon>Pseudomonadati</taxon>
        <taxon>Pseudomonadota</taxon>
        <taxon>Alphaproteobacteria</taxon>
        <taxon>Acetobacterales</taxon>
        <taxon>Roseomonadaceae</taxon>
        <taxon>Falsiroseomonas</taxon>
    </lineage>
</organism>
<proteinExistence type="predicted"/>
<dbReference type="EMBL" id="JAAVTX010000004">
    <property type="protein sequence ID" value="NKE46073.1"/>
    <property type="molecule type" value="Genomic_DNA"/>
</dbReference>
<dbReference type="SUPFAM" id="SSF52540">
    <property type="entry name" value="P-loop containing nucleoside triphosphate hydrolases"/>
    <property type="match status" value="1"/>
</dbReference>
<dbReference type="RefSeq" id="WP_168050588.1">
    <property type="nucleotide sequence ID" value="NZ_JAATJR010000004.1"/>
</dbReference>
<dbReference type="InterPro" id="IPR027417">
    <property type="entry name" value="P-loop_NTPase"/>
</dbReference>
<accession>A0ABX1F143</accession>
<feature type="domain" description="DNA primase/polymerase bifunctional N-terminal" evidence="2">
    <location>
        <begin position="38"/>
        <end position="178"/>
    </location>
</feature>
<gene>
    <name evidence="3" type="ORF">HB662_14900</name>
</gene>
<reference evidence="3 4" key="1">
    <citation type="submission" date="2020-03" db="EMBL/GenBank/DDBJ databases">
        <title>Roseomonas selenitidurans sp. nov. isolated from soil.</title>
        <authorList>
            <person name="Liu H."/>
        </authorList>
    </citation>
    <scope>NUCLEOTIDE SEQUENCE [LARGE SCALE GENOMIC DNA]</scope>
    <source>
        <strain evidence="3 4">JCM 15073</strain>
    </source>
</reference>
<sequence length="684" mass="72095">MTASTAGNCALDLIGDLEQPPATTAPDEQAATALRRRLWTQGFRPIALATGEKRPTGRAWQERARLDPPEAASRPADPAALNTGVLCDGLRVLDIDVDDVPTAERVEALAFARFGPAPVRWRENSGKRALFYRAAEGEPGKRVSAGAAGKVEVLGHGQQAQAFGIHPSGVALRWRPAPLDGVSLGSLQPITEDALAAFLADVAPVIGTEAAGASALHTGGRAEADQTALLAPSPELLAEAIAHAPNDGSREGWIRMGHAIKAAGGTVDQWAEWSERHQPEDAEDLARRFSGFSPPFSAGFRHIAHAARKAGWYGDAAAQFAPVIAQMRAQAEAAASAGRFGRLQLRTVAEAANARPRHYLIKHLLARGELSIWWGAPKTGKSFLVLRLAWCLATGRDAWDFRVKTPRRVLYVAAEGEGGFNGRAEALRRAAGDPADRFQYIAQPVTIGPPGNDLAHLAEAAQAMRADLIVIDTLARTFGGGDENTAQDMNGFVANLDTLRAETGAHVLVIHHGRKDGGDLRGSGALAAAADLIVKVEKGTGADPSVATIEAAKDDEDGRRLAFRLRSVELGMDEDGDPLRTCIAEPSNAPVSAKANLPRTAAAVLSVITELAAAEGVAPAGVDAGGMAAVPDARIRAECESRHVSTAAKPESRKRVLRDALASLRDAGHIGMRDGWVWPVGATV</sequence>
<dbReference type="SUPFAM" id="SSF56747">
    <property type="entry name" value="Prim-pol domain"/>
    <property type="match status" value="1"/>
</dbReference>
<comment type="caution">
    <text evidence="3">The sequence shown here is derived from an EMBL/GenBank/DDBJ whole genome shotgun (WGS) entry which is preliminary data.</text>
</comment>
<evidence type="ECO:0000313" key="3">
    <source>
        <dbReference type="EMBL" id="NKE46073.1"/>
    </source>
</evidence>
<feature type="region of interest" description="Disordered" evidence="1">
    <location>
        <begin position="51"/>
        <end position="78"/>
    </location>
</feature>
<dbReference type="Proteomes" id="UP000765160">
    <property type="component" value="Unassembled WGS sequence"/>
</dbReference>
<dbReference type="InterPro" id="IPR015330">
    <property type="entry name" value="DNA_primase/pol_bifunc_N"/>
</dbReference>
<evidence type="ECO:0000313" key="4">
    <source>
        <dbReference type="Proteomes" id="UP000765160"/>
    </source>
</evidence>
<dbReference type="Pfam" id="PF13481">
    <property type="entry name" value="AAA_25"/>
    <property type="match status" value="1"/>
</dbReference>
<keyword evidence="4" id="KW-1185">Reference proteome</keyword>
<dbReference type="Gene3D" id="3.40.50.300">
    <property type="entry name" value="P-loop containing nucleotide triphosphate hydrolases"/>
    <property type="match status" value="1"/>
</dbReference>
<dbReference type="Pfam" id="PF09250">
    <property type="entry name" value="Prim-Pol"/>
    <property type="match status" value="1"/>
</dbReference>
<evidence type="ECO:0000256" key="1">
    <source>
        <dbReference type="SAM" id="MobiDB-lite"/>
    </source>
</evidence>
<evidence type="ECO:0000259" key="2">
    <source>
        <dbReference type="Pfam" id="PF09250"/>
    </source>
</evidence>
<protein>
    <submittedName>
        <fullName evidence="3">AAA family ATPase</fullName>
    </submittedName>
</protein>
<name>A0ABX1F143_9PROT</name>